<protein>
    <recommendedName>
        <fullName evidence="5">Nudix hydrolase domain-containing protein</fullName>
    </recommendedName>
</protein>
<accession>A0A381NQV1</accession>
<dbReference type="GO" id="GO:0016787">
    <property type="term" value="F:hydrolase activity"/>
    <property type="evidence" value="ECO:0007669"/>
    <property type="project" value="UniProtKB-KW"/>
</dbReference>
<dbReference type="InterPro" id="IPR020476">
    <property type="entry name" value="Nudix_hydrolase"/>
</dbReference>
<keyword evidence="3" id="KW-0460">Magnesium</keyword>
<dbReference type="AlphaFoldDB" id="A0A381NQV1"/>
<dbReference type="EMBL" id="UINC01000519">
    <property type="protein sequence ID" value="SUZ56699.1"/>
    <property type="molecule type" value="Genomic_DNA"/>
</dbReference>
<dbReference type="InterPro" id="IPR000086">
    <property type="entry name" value="NUDIX_hydrolase_dom"/>
</dbReference>
<evidence type="ECO:0000256" key="4">
    <source>
        <dbReference type="SAM" id="MobiDB-lite"/>
    </source>
</evidence>
<evidence type="ECO:0000259" key="5">
    <source>
        <dbReference type="PROSITE" id="PS51462"/>
    </source>
</evidence>
<dbReference type="InterPro" id="IPR020084">
    <property type="entry name" value="NUDIX_hydrolase_CS"/>
</dbReference>
<reference evidence="6" key="1">
    <citation type="submission" date="2018-05" db="EMBL/GenBank/DDBJ databases">
        <authorList>
            <person name="Lanie J.A."/>
            <person name="Ng W.-L."/>
            <person name="Kazmierczak K.M."/>
            <person name="Andrzejewski T.M."/>
            <person name="Davidsen T.M."/>
            <person name="Wayne K.J."/>
            <person name="Tettelin H."/>
            <person name="Glass J.I."/>
            <person name="Rusch D."/>
            <person name="Podicherti R."/>
            <person name="Tsui H.-C.T."/>
            <person name="Winkler M.E."/>
        </authorList>
    </citation>
    <scope>NUCLEOTIDE SEQUENCE</scope>
</reference>
<proteinExistence type="predicted"/>
<dbReference type="PROSITE" id="PS00893">
    <property type="entry name" value="NUDIX_BOX"/>
    <property type="match status" value="1"/>
</dbReference>
<dbReference type="PRINTS" id="PR00502">
    <property type="entry name" value="NUDIXFAMILY"/>
</dbReference>
<dbReference type="InterPro" id="IPR015797">
    <property type="entry name" value="NUDIX_hydrolase-like_dom_sf"/>
</dbReference>
<organism evidence="6">
    <name type="scientific">marine metagenome</name>
    <dbReference type="NCBI Taxonomy" id="408172"/>
    <lineage>
        <taxon>unclassified sequences</taxon>
        <taxon>metagenomes</taxon>
        <taxon>ecological metagenomes</taxon>
    </lineage>
</organism>
<feature type="domain" description="Nudix hydrolase" evidence="5">
    <location>
        <begin position="1"/>
        <end position="136"/>
    </location>
</feature>
<evidence type="ECO:0000256" key="3">
    <source>
        <dbReference type="ARBA" id="ARBA00022842"/>
    </source>
</evidence>
<evidence type="ECO:0000313" key="6">
    <source>
        <dbReference type="EMBL" id="SUZ56699.1"/>
    </source>
</evidence>
<dbReference type="PROSITE" id="PS51462">
    <property type="entry name" value="NUDIX"/>
    <property type="match status" value="1"/>
</dbReference>
<dbReference type="CDD" id="cd02883">
    <property type="entry name" value="NUDIX_Hydrolase"/>
    <property type="match status" value="1"/>
</dbReference>
<evidence type="ECO:0000256" key="2">
    <source>
        <dbReference type="ARBA" id="ARBA00022801"/>
    </source>
</evidence>
<feature type="region of interest" description="Disordered" evidence="4">
    <location>
        <begin position="140"/>
        <end position="173"/>
    </location>
</feature>
<dbReference type="PANTHER" id="PTHR43046">
    <property type="entry name" value="GDP-MANNOSE MANNOSYL HYDROLASE"/>
    <property type="match status" value="1"/>
</dbReference>
<keyword evidence="2" id="KW-0378">Hydrolase</keyword>
<feature type="non-terminal residue" evidence="6">
    <location>
        <position position="1"/>
    </location>
</feature>
<dbReference type="PANTHER" id="PTHR43046:SF12">
    <property type="entry name" value="GDP-MANNOSE MANNOSYL HYDROLASE"/>
    <property type="match status" value="1"/>
</dbReference>
<dbReference type="SUPFAM" id="SSF55811">
    <property type="entry name" value="Nudix"/>
    <property type="match status" value="1"/>
</dbReference>
<comment type="cofactor">
    <cofactor evidence="1">
        <name>Mg(2+)</name>
        <dbReference type="ChEBI" id="CHEBI:18420"/>
    </cofactor>
</comment>
<dbReference type="Pfam" id="PF00293">
    <property type="entry name" value="NUDIX"/>
    <property type="match status" value="1"/>
</dbReference>
<name>A0A381NQV1_9ZZZZ</name>
<evidence type="ECO:0000256" key="1">
    <source>
        <dbReference type="ARBA" id="ARBA00001946"/>
    </source>
</evidence>
<dbReference type="Gene3D" id="3.90.79.10">
    <property type="entry name" value="Nucleoside Triphosphate Pyrophosphohydrolase"/>
    <property type="match status" value="1"/>
</dbReference>
<sequence>VVGGLLVDRSTVLLVANRRGAFDRTIGRRNGRLEWTPPGGVVDPGEEPLAALSREVVEETGLIVERWSEVLYRVSVEFPGRDMVLGVDVYRALSWTGEVVLEDPDHIVEDARFVDAEAAGPLLATAPRWVREPVTEWLAGSQAGESEAPEFSYVARGSNSGDLTVERLNPPDG</sequence>
<gene>
    <name evidence="6" type="ORF">METZ01_LOCUS9553</name>
</gene>